<reference evidence="1 2" key="1">
    <citation type="submission" date="2021-01" db="EMBL/GenBank/DDBJ databases">
        <title>Biogeographic distribution of Paracoccus.</title>
        <authorList>
            <person name="Hollensteiner J."/>
            <person name="Leineberger J."/>
            <person name="Brinkhoff T."/>
            <person name="Daniel R."/>
        </authorList>
    </citation>
    <scope>NUCLEOTIDE SEQUENCE [LARGE SCALE GENOMIC DNA]</scope>
    <source>
        <strain evidence="1 2">LMG25392</strain>
    </source>
</reference>
<sequence>MTVTQERSEGSDMANNLFLGPDAQGRFLLTRLKAFEGRGAIQSGSTPVIEGVHFSVDPQAEVAGRFDSRPGCIISFSIKPRRATEPRWQALHLALGPLDLSGAGVVGVVVRSRAKQAVTTRICLRSGRSDSFVDHFLGKTLVSHAQDSTHLDAIDLTTAMDLPRRADWRDLILFLRTSAVELEVLDLRFFVV</sequence>
<dbReference type="RefSeq" id="WP_272858769.1">
    <property type="nucleotide sequence ID" value="NZ_CP067134.1"/>
</dbReference>
<gene>
    <name evidence="1" type="ORF">JHW45_16945</name>
</gene>
<accession>A0ABY7SV07</accession>
<proteinExistence type="predicted"/>
<evidence type="ECO:0000313" key="1">
    <source>
        <dbReference type="EMBL" id="WCR10698.1"/>
    </source>
</evidence>
<evidence type="ECO:0000313" key="2">
    <source>
        <dbReference type="Proteomes" id="UP001218412"/>
    </source>
</evidence>
<dbReference type="Proteomes" id="UP001218412">
    <property type="component" value="Chromosome"/>
</dbReference>
<organism evidence="1 2">
    <name type="scientific">Paracoccus stylophorae</name>
    <dbReference type="NCBI Taxonomy" id="659350"/>
    <lineage>
        <taxon>Bacteria</taxon>
        <taxon>Pseudomonadati</taxon>
        <taxon>Pseudomonadota</taxon>
        <taxon>Alphaproteobacteria</taxon>
        <taxon>Rhodobacterales</taxon>
        <taxon>Paracoccaceae</taxon>
        <taxon>Paracoccus</taxon>
    </lineage>
</organism>
<dbReference type="EMBL" id="CP067134">
    <property type="protein sequence ID" value="WCR10698.1"/>
    <property type="molecule type" value="Genomic_DNA"/>
</dbReference>
<name>A0ABY7SV07_9RHOB</name>
<keyword evidence="2" id="KW-1185">Reference proteome</keyword>
<protein>
    <submittedName>
        <fullName evidence="1">Uncharacterized protein</fullName>
    </submittedName>
</protein>